<dbReference type="InterPro" id="IPR049468">
    <property type="entry name" value="Restrct_endonuc-II-like_dom"/>
</dbReference>
<dbReference type="Pfam" id="PF18741">
    <property type="entry name" value="MTES_1575"/>
    <property type="match status" value="1"/>
</dbReference>
<dbReference type="EMBL" id="CP003066">
    <property type="protein sequence ID" value="AGB18560.1"/>
    <property type="molecule type" value="Genomic_DNA"/>
</dbReference>
<dbReference type="InterPro" id="IPR027417">
    <property type="entry name" value="P-loop_NTPase"/>
</dbReference>
<evidence type="ECO:0000259" key="9">
    <source>
        <dbReference type="Pfam" id="PF18741"/>
    </source>
</evidence>
<comment type="similarity">
    <text evidence="1">Belongs to the DNA2/NAM7 helicase family.</text>
</comment>
<dbReference type="CDD" id="cd18808">
    <property type="entry name" value="SF1_C_Upf1"/>
    <property type="match status" value="1"/>
</dbReference>
<dbReference type="InterPro" id="IPR041679">
    <property type="entry name" value="DNA2/NAM7-like_C"/>
</dbReference>
<dbReference type="Gene3D" id="3.40.50.300">
    <property type="entry name" value="P-loop containing nucleotide triphosphate hydrolases"/>
    <property type="match status" value="3"/>
</dbReference>
<dbReference type="InterPro" id="IPR011335">
    <property type="entry name" value="Restrct_endonuc-II-like"/>
</dbReference>
<evidence type="ECO:0000259" key="8">
    <source>
        <dbReference type="Pfam" id="PF13087"/>
    </source>
</evidence>
<feature type="domain" description="DNA2/NAM7 helicase helicase" evidence="7">
    <location>
        <begin position="455"/>
        <end position="600"/>
    </location>
</feature>
<accession>L0IG90</accession>
<reference evidence="10 11" key="1">
    <citation type="submission" date="2012-03" db="EMBL/GenBank/DDBJ databases">
        <title>Complete sequence of chromosome of Thermoanaerobacterium thermosaccharolyticum M0795.</title>
        <authorList>
            <consortium name="US DOE Joint Genome Institute"/>
            <person name="Lucas S."/>
            <person name="Han J."/>
            <person name="Lapidus A."/>
            <person name="Cheng J.-F."/>
            <person name="Goodwin L."/>
            <person name="Pitluck S."/>
            <person name="Peters L."/>
            <person name="Teshima H."/>
            <person name="Detter J.C."/>
            <person name="Han C."/>
            <person name="Tapia R."/>
            <person name="Land M."/>
            <person name="Hauser L."/>
            <person name="Kyrpides N."/>
            <person name="Ivanova N."/>
            <person name="Pagani I."/>
            <person name="Feinberg L."/>
            <person name="Folden J."/>
            <person name="Hogsett D."/>
            <person name="Shaw J."/>
            <person name="Woyke T."/>
        </authorList>
    </citation>
    <scope>NUCLEOTIDE SEQUENCE [LARGE SCALE GENOMIC DNA]</scope>
    <source>
        <strain evidence="10 11">M0795</strain>
    </source>
</reference>
<dbReference type="SUPFAM" id="SSF52540">
    <property type="entry name" value="P-loop containing nucleoside triphosphate hydrolases"/>
    <property type="match status" value="1"/>
</dbReference>
<dbReference type="InterPro" id="IPR047187">
    <property type="entry name" value="SF1_C_Upf1"/>
</dbReference>
<feature type="domain" description="Restriction endonuclease type II-like" evidence="9">
    <location>
        <begin position="1439"/>
        <end position="1531"/>
    </location>
</feature>
<dbReference type="Pfam" id="PF13087">
    <property type="entry name" value="AAA_12"/>
    <property type="match status" value="1"/>
</dbReference>
<dbReference type="GO" id="GO:0043139">
    <property type="term" value="F:5'-3' DNA helicase activity"/>
    <property type="evidence" value="ECO:0007669"/>
    <property type="project" value="TreeGrafter"/>
</dbReference>
<keyword evidence="2" id="KW-0547">Nucleotide-binding</keyword>
<dbReference type="PATRIC" id="fig|698948.3.peg.884"/>
<evidence type="ECO:0000259" key="7">
    <source>
        <dbReference type="Pfam" id="PF13086"/>
    </source>
</evidence>
<feature type="coiled-coil region" evidence="6">
    <location>
        <begin position="555"/>
        <end position="589"/>
    </location>
</feature>
<evidence type="ECO:0000256" key="1">
    <source>
        <dbReference type="ARBA" id="ARBA00007913"/>
    </source>
</evidence>
<dbReference type="HOGENOM" id="CLU_000738_1_0_9"/>
<dbReference type="InterPro" id="IPR050534">
    <property type="entry name" value="Coronavir_polyprotein_1ab"/>
</dbReference>
<organism evidence="10 11">
    <name type="scientific">Thermoanaerobacterium thermosaccharolyticum M0795</name>
    <dbReference type="NCBI Taxonomy" id="698948"/>
    <lineage>
        <taxon>Bacteria</taxon>
        <taxon>Bacillati</taxon>
        <taxon>Bacillota</taxon>
        <taxon>Clostridia</taxon>
        <taxon>Thermoanaerobacterales</taxon>
        <taxon>Thermoanaerobacteraceae</taxon>
        <taxon>Thermoanaerobacterium</taxon>
    </lineage>
</organism>
<dbReference type="GO" id="GO:0016787">
    <property type="term" value="F:hydrolase activity"/>
    <property type="evidence" value="ECO:0007669"/>
    <property type="project" value="UniProtKB-KW"/>
</dbReference>
<name>L0IG90_THETR</name>
<evidence type="ECO:0000256" key="3">
    <source>
        <dbReference type="ARBA" id="ARBA00022801"/>
    </source>
</evidence>
<evidence type="ECO:0000313" key="10">
    <source>
        <dbReference type="EMBL" id="AGB18560.1"/>
    </source>
</evidence>
<evidence type="ECO:0000256" key="2">
    <source>
        <dbReference type="ARBA" id="ARBA00022741"/>
    </source>
</evidence>
<dbReference type="Pfam" id="PF13086">
    <property type="entry name" value="AAA_11"/>
    <property type="match status" value="1"/>
</dbReference>
<dbReference type="GO" id="GO:0005524">
    <property type="term" value="F:ATP binding"/>
    <property type="evidence" value="ECO:0007669"/>
    <property type="project" value="UniProtKB-KW"/>
</dbReference>
<evidence type="ECO:0000256" key="4">
    <source>
        <dbReference type="ARBA" id="ARBA00022806"/>
    </source>
</evidence>
<dbReference type="KEGG" id="tto:Thethe_00891"/>
<keyword evidence="5" id="KW-0067">ATP-binding</keyword>
<dbReference type="PANTHER" id="PTHR43788">
    <property type="entry name" value="DNA2/NAM7 HELICASE FAMILY MEMBER"/>
    <property type="match status" value="1"/>
</dbReference>
<sequence length="1540" mass="179887">MREVFKETTQGKGAKEQLSITDRVVGLIQNYLRNKVQDEPNLEEFLDYLSDFKPDIAESVTTRTVEQLFEKEIKNIKRKDNLEKGNGKKDYVSLNHPEGEKDTNSKLIKLFEFLKAYRSKMEEPVRNISNYEEVVTWYKDLPIGDGCSVLCDDQDSWLIVKKQDIPNPPDPPEEIREWLDGRWDDPFTEPKVRESKVVIEKEIDEEHKEKAYKNKVEKFEDDAERVNIWNLWLNKKWIPWSLKAQPKVKIKKLYNKLFLLSQRLEREQEDLELVWGHGMLYWNLNGYLIRHPLLTTRVFIDFDDLHGVIKVSPGMLPTTLEVNFLQGTDSQYVRLFMKMQEQLSQDPINPWDKGACTEFFTRIVNQLSSEGKVLFDANDLSINTNAVITYEPVIFIRRRKMGYVQDIETILEGLKNGNKVPAPIRSIVEIDDAFDENNSETHSTSSDEILLPLPSNNEQFQVVERLASHVGVTVQGPPGTGKSYTIANLISHLLALGKRVLVTAKAERPLKVLREKIPENIRPLCITLLTDDAGSFAELEQAVMTMTENVISLDKPAAKSTIKELKDKLRKIRMEISNLKQRIKEISKRETITYSIFGKEYSLSELGKWLAENEEEYDYIPDELDKDAELPLSLQELKRLYELAGIILNKDREMLNYKLPDIEKLPYSMSIREIKEKINYYKEKIDPDFLKSYNMPSNLSIERINSLLKECTFAYEEAKKFSSSPWMNLIFQDVGKGDYLYESWANFYQRMTSQVEEVIKLKQYTSKYEIVLPSDCVLTELKNDVEDMQNYLEKSKKINFIAKLFNPKFKKIINSCRLNNAFITTKEDTSVLLAEIEQRIIKNNVSNEWKKFVTVLDGPELDTSNPRFEVLLHDYLKLIKDVFDWHQSKWKLLKSGVEEVGLSFKDNSLASIEVVINQLTNILNDLYYKDFSEKYSVIEKYLEEEIESNADVSYLWRELFKALKDEDWSKWDSILDNIRRLKKVEVLEDEFKKLKEKLDGVAPRWVEKILKDGGNGTPLTLPDNVMDAWKWRKAETWFRKLLSDDVVSLTKKLESLKNDESRVIVDLVTNLTWLNLSINVTEEQRRSLIAWQQQMKRIGKGTGKYALRRKQIAQAEMQKARNAVPVWIMPINKVIENFLPWDKPFDVVIVDESSQVDIFGILAMFRAKKALIVGDDKQISPQGVGINLGEIHDLMDGYLDGVPHKELYEPQYSLYDLAKQIFPGTIMLKEHFRCLPEIIQFSNDLMYQGEILPLRERETKLGEDWQPIVSIKVDNGYRIPGTKINEPEAEKLVEKILACCNDPRYKDMSMGVISLLGKEQAEFIETKLLDSLGPEEMRKRKIRCGDAYYFQGDERDIMFLSLVEAKGEHRLAVLNKEDDRRRFNVAVSRARSQLFLFYSIDPDEFHPEDVRSRLIRYCMNPHRFVEQYEKLEDACESEFERKVLKDLISLGYSVKPQYRVGYKRIDFVVFGMNEKLAIECDGDAYHGPERWEDDWNRQLILERLGWKFFRIRGSQYFRDREGTIKQLVETLNEMDIKPLL</sequence>
<dbReference type="InterPro" id="IPR041677">
    <property type="entry name" value="DNA2/NAM7_AAA_11"/>
</dbReference>
<dbReference type="SUPFAM" id="SSF52980">
    <property type="entry name" value="Restriction endonuclease-like"/>
    <property type="match status" value="1"/>
</dbReference>
<keyword evidence="3" id="KW-0378">Hydrolase</keyword>
<evidence type="ECO:0000256" key="5">
    <source>
        <dbReference type="ARBA" id="ARBA00022840"/>
    </source>
</evidence>
<protein>
    <submittedName>
        <fullName evidence="10">Uncharacterized protein</fullName>
    </submittedName>
</protein>
<gene>
    <name evidence="10" type="ORF">Thethe_00891</name>
</gene>
<feature type="domain" description="DNA2/NAM7 helicase-like C-terminal" evidence="8">
    <location>
        <begin position="1225"/>
        <end position="1396"/>
    </location>
</feature>
<proteinExistence type="inferred from homology"/>
<keyword evidence="6" id="KW-0175">Coiled coil</keyword>
<dbReference type="RefSeq" id="WP_015311251.1">
    <property type="nucleotide sequence ID" value="NC_019970.1"/>
</dbReference>
<dbReference type="Gene3D" id="3.40.960.10">
    <property type="entry name" value="VSR Endonuclease"/>
    <property type="match status" value="1"/>
</dbReference>
<evidence type="ECO:0000256" key="6">
    <source>
        <dbReference type="SAM" id="Coils"/>
    </source>
</evidence>
<dbReference type="Proteomes" id="UP000010845">
    <property type="component" value="Chromosome"/>
</dbReference>
<evidence type="ECO:0000313" key="11">
    <source>
        <dbReference type="Proteomes" id="UP000010845"/>
    </source>
</evidence>
<keyword evidence="4" id="KW-0347">Helicase</keyword>
<dbReference type="PANTHER" id="PTHR43788:SF8">
    <property type="entry name" value="DNA-BINDING PROTEIN SMUBP-2"/>
    <property type="match status" value="1"/>
</dbReference>